<keyword evidence="1" id="KW-0238">DNA-binding</keyword>
<protein>
    <submittedName>
        <fullName evidence="3">XRE family transcriptional regulator</fullName>
    </submittedName>
</protein>
<keyword evidence="4" id="KW-1185">Reference proteome</keyword>
<dbReference type="PANTHER" id="PTHR46558:SF11">
    <property type="entry name" value="HTH-TYPE TRANSCRIPTIONAL REGULATOR XRE"/>
    <property type="match status" value="1"/>
</dbReference>
<name>A0A371IQU5_9FIRM</name>
<dbReference type="PANTHER" id="PTHR46558">
    <property type="entry name" value="TRACRIPTIONAL REGULATORY PROTEIN-RELATED-RELATED"/>
    <property type="match status" value="1"/>
</dbReference>
<dbReference type="OrthoDB" id="1766270at2"/>
<evidence type="ECO:0000259" key="2">
    <source>
        <dbReference type="PROSITE" id="PS50943"/>
    </source>
</evidence>
<dbReference type="CDD" id="cd00093">
    <property type="entry name" value="HTH_XRE"/>
    <property type="match status" value="1"/>
</dbReference>
<proteinExistence type="predicted"/>
<organism evidence="3 4">
    <name type="scientific">Romboutsia maritimum</name>
    <dbReference type="NCBI Taxonomy" id="2020948"/>
    <lineage>
        <taxon>Bacteria</taxon>
        <taxon>Bacillati</taxon>
        <taxon>Bacillota</taxon>
        <taxon>Clostridia</taxon>
        <taxon>Peptostreptococcales</taxon>
        <taxon>Peptostreptococcaceae</taxon>
        <taxon>Romboutsia</taxon>
    </lineage>
</organism>
<dbReference type="RefSeq" id="WP_095405355.1">
    <property type="nucleotide sequence ID" value="NZ_NOJZ02000024.1"/>
</dbReference>
<dbReference type="Gene3D" id="1.10.260.40">
    <property type="entry name" value="lambda repressor-like DNA-binding domains"/>
    <property type="match status" value="1"/>
</dbReference>
<dbReference type="SMART" id="SM00530">
    <property type="entry name" value="HTH_XRE"/>
    <property type="match status" value="1"/>
</dbReference>
<dbReference type="EMBL" id="NOJZ02000024">
    <property type="protein sequence ID" value="RDY22846.1"/>
    <property type="molecule type" value="Genomic_DNA"/>
</dbReference>
<dbReference type="Pfam" id="PF01381">
    <property type="entry name" value="HTH_3"/>
    <property type="match status" value="1"/>
</dbReference>
<dbReference type="GO" id="GO:0003677">
    <property type="term" value="F:DNA binding"/>
    <property type="evidence" value="ECO:0007669"/>
    <property type="project" value="UniProtKB-KW"/>
</dbReference>
<reference evidence="3 4" key="1">
    <citation type="journal article" date="2017" name="Genome Announc.">
        <title>Draft Genome Sequence of Romboutsia maritimum sp. nov. Strain CCRI-22766(T), Isolated from Coastal Estuarine Mud.</title>
        <authorList>
            <person name="Maheux A.F."/>
            <person name="Boudreau D.K."/>
            <person name="Berube E."/>
            <person name="Boissinot M."/>
            <person name="Raymond F."/>
            <person name="Brodeur S."/>
            <person name="Corbeil J."/>
            <person name="Brightwell G."/>
            <person name="Broda D."/>
            <person name="Omar R.F."/>
            <person name="Bergeron M.G."/>
        </authorList>
    </citation>
    <scope>NUCLEOTIDE SEQUENCE [LARGE SCALE GENOMIC DNA]</scope>
    <source>
        <strain evidence="3 4">CCRI-22766</strain>
    </source>
</reference>
<dbReference type="SUPFAM" id="SSF47413">
    <property type="entry name" value="lambda repressor-like DNA-binding domains"/>
    <property type="match status" value="1"/>
</dbReference>
<dbReference type="InterPro" id="IPR001387">
    <property type="entry name" value="Cro/C1-type_HTH"/>
</dbReference>
<evidence type="ECO:0000256" key="1">
    <source>
        <dbReference type="ARBA" id="ARBA00023125"/>
    </source>
</evidence>
<feature type="domain" description="HTH cro/C1-type" evidence="2">
    <location>
        <begin position="6"/>
        <end position="60"/>
    </location>
</feature>
<dbReference type="Proteomes" id="UP000243494">
    <property type="component" value="Unassembled WGS sequence"/>
</dbReference>
<comment type="caution">
    <text evidence="3">The sequence shown here is derived from an EMBL/GenBank/DDBJ whole genome shotgun (WGS) entry which is preliminary data.</text>
</comment>
<dbReference type="AlphaFoldDB" id="A0A371IQU5"/>
<dbReference type="InterPro" id="IPR010982">
    <property type="entry name" value="Lambda_DNA-bd_dom_sf"/>
</dbReference>
<evidence type="ECO:0000313" key="4">
    <source>
        <dbReference type="Proteomes" id="UP000243494"/>
    </source>
</evidence>
<gene>
    <name evidence="3" type="ORF">CHF27_011025</name>
</gene>
<sequence length="108" mass="12579">MFAERLKILREEKDLKQFELAKLLDLAPSTISMYEQGKRYADQNTLLKLADFFGVTTDFLLGKSNIKNINETDECMNEVLEVFKDYKGLSEDNKQIIIQLIKKLNNDK</sequence>
<accession>A0A371IQU5</accession>
<evidence type="ECO:0000313" key="3">
    <source>
        <dbReference type="EMBL" id="RDY22846.1"/>
    </source>
</evidence>
<dbReference type="PROSITE" id="PS50943">
    <property type="entry name" value="HTH_CROC1"/>
    <property type="match status" value="1"/>
</dbReference>